<reference evidence="4" key="2">
    <citation type="journal article" date="2009" name="Genome Res.">
        <title>Comparative genomic analyses of the human fungal pathogens Coccidioides and their relatives.</title>
        <authorList>
            <person name="Sharpton T.J."/>
            <person name="Stajich J.E."/>
            <person name="Rounsley S.D."/>
            <person name="Gardner M.J."/>
            <person name="Wortman J.R."/>
            <person name="Jordar V.S."/>
            <person name="Maiti R."/>
            <person name="Kodira C.D."/>
            <person name="Neafsey D.E."/>
            <person name="Zeng Q."/>
            <person name="Hung C.-Y."/>
            <person name="McMahan C."/>
            <person name="Muszewska A."/>
            <person name="Grynberg M."/>
            <person name="Mandel M.A."/>
            <person name="Kellner E.M."/>
            <person name="Barker B.M."/>
            <person name="Galgiani J.N."/>
            <person name="Orbach M.J."/>
            <person name="Kirkland T.N."/>
            <person name="Cole G.T."/>
            <person name="Henn M.R."/>
            <person name="Birren B.W."/>
            <person name="Taylor J.W."/>
        </authorList>
    </citation>
    <scope>NUCLEOTIDE SEQUENCE [LARGE SCALE GENOMIC DNA]</scope>
    <source>
        <strain evidence="4">RMSCC 3488</strain>
    </source>
</reference>
<sequence length="160" mass="17820">MQSWRAVEEVLSFWLLWCAIAKRGADARQNSFGGRKGREYAHNSPSRTVTAKDSSAPEDRGRRAPAALNVALHSDRQARLLHHAQRDIEQEAGSTAGSFLVAAQFSIVPKFANRITASRSTASRRQKYSPAQDGASLFVRANFMLLLRVGQAPRRFQLRV</sequence>
<dbReference type="VEuPathDB" id="FungiDB:CPAG_00893"/>
<feature type="chain" id="PRO_5005270491" description="Secreted protein" evidence="2">
    <location>
        <begin position="28"/>
        <end position="160"/>
    </location>
</feature>
<evidence type="ECO:0008006" key="5">
    <source>
        <dbReference type="Google" id="ProtNLM"/>
    </source>
</evidence>
<keyword evidence="2" id="KW-0732">Signal</keyword>
<gene>
    <name evidence="3" type="ORF">CPAG_00893</name>
</gene>
<evidence type="ECO:0000313" key="4">
    <source>
        <dbReference type="Proteomes" id="UP000054567"/>
    </source>
</evidence>
<evidence type="ECO:0000256" key="2">
    <source>
        <dbReference type="SAM" id="SignalP"/>
    </source>
</evidence>
<reference evidence="3 4" key="1">
    <citation type="submission" date="2007-06" db="EMBL/GenBank/DDBJ databases">
        <title>The Genome Sequence of Coccidioides posadasii RMSCC_3488.</title>
        <authorList>
            <consortium name="Coccidioides Genome Resources Consortium"/>
            <consortium name="The Broad Institute Genome Sequencing Platform"/>
            <person name="Henn M.R."/>
            <person name="Sykes S."/>
            <person name="Young S."/>
            <person name="Jaffe D."/>
            <person name="Berlin A."/>
            <person name="Alvarez P."/>
            <person name="Butler J."/>
            <person name="Gnerre S."/>
            <person name="Grabherr M."/>
            <person name="Mauceli E."/>
            <person name="Brockman W."/>
            <person name="Kodira C."/>
            <person name="Alvarado L."/>
            <person name="Zeng Q."/>
            <person name="Crawford M."/>
            <person name="Antoine C."/>
            <person name="Devon K."/>
            <person name="Galgiani J."/>
            <person name="Orsborn K."/>
            <person name="Lewis M.L."/>
            <person name="Nusbaum C."/>
            <person name="Galagan J."/>
            <person name="Birren B."/>
        </authorList>
    </citation>
    <scope>NUCLEOTIDE SEQUENCE [LARGE SCALE GENOMIC DNA]</scope>
    <source>
        <strain evidence="3 4">RMSCC 3488</strain>
    </source>
</reference>
<organism evidence="3 4">
    <name type="scientific">Coccidioides posadasii RMSCC 3488</name>
    <dbReference type="NCBI Taxonomy" id="454284"/>
    <lineage>
        <taxon>Eukaryota</taxon>
        <taxon>Fungi</taxon>
        <taxon>Dikarya</taxon>
        <taxon>Ascomycota</taxon>
        <taxon>Pezizomycotina</taxon>
        <taxon>Eurotiomycetes</taxon>
        <taxon>Eurotiomycetidae</taxon>
        <taxon>Onygenales</taxon>
        <taxon>Onygenaceae</taxon>
        <taxon>Coccidioides</taxon>
    </lineage>
</organism>
<accession>A0A0J6EVH0</accession>
<feature type="region of interest" description="Disordered" evidence="1">
    <location>
        <begin position="31"/>
        <end position="62"/>
    </location>
</feature>
<evidence type="ECO:0000256" key="1">
    <source>
        <dbReference type="SAM" id="MobiDB-lite"/>
    </source>
</evidence>
<name>A0A0J6EVH0_COCPO</name>
<protein>
    <recommendedName>
        <fullName evidence="5">Secreted protein</fullName>
    </recommendedName>
</protein>
<reference evidence="4" key="3">
    <citation type="journal article" date="2010" name="Genome Res.">
        <title>Population genomic sequencing of Coccidioides fungi reveals recent hybridization and transposon control.</title>
        <authorList>
            <person name="Neafsey D.E."/>
            <person name="Barker B.M."/>
            <person name="Sharpton T.J."/>
            <person name="Stajich J.E."/>
            <person name="Park D.J."/>
            <person name="Whiston E."/>
            <person name="Hung C.-Y."/>
            <person name="McMahan C."/>
            <person name="White J."/>
            <person name="Sykes S."/>
            <person name="Heiman D."/>
            <person name="Young S."/>
            <person name="Zeng Q."/>
            <person name="Abouelleil A."/>
            <person name="Aftuck L."/>
            <person name="Bessette D."/>
            <person name="Brown A."/>
            <person name="FitzGerald M."/>
            <person name="Lui A."/>
            <person name="Macdonald J.P."/>
            <person name="Priest M."/>
            <person name="Orbach M.J."/>
            <person name="Galgiani J.N."/>
            <person name="Kirkland T.N."/>
            <person name="Cole G.T."/>
            <person name="Birren B.W."/>
            <person name="Henn M.R."/>
            <person name="Taylor J.W."/>
            <person name="Rounsley S.D."/>
        </authorList>
    </citation>
    <scope>NUCLEOTIDE SEQUENCE [LARGE SCALE GENOMIC DNA]</scope>
    <source>
        <strain evidence="4">RMSCC 3488</strain>
    </source>
</reference>
<dbReference type="EMBL" id="DS268109">
    <property type="protein sequence ID" value="KMM64541.1"/>
    <property type="molecule type" value="Genomic_DNA"/>
</dbReference>
<evidence type="ECO:0000313" key="3">
    <source>
        <dbReference type="EMBL" id="KMM64541.1"/>
    </source>
</evidence>
<proteinExistence type="predicted"/>
<dbReference type="AlphaFoldDB" id="A0A0J6EVH0"/>
<dbReference type="Proteomes" id="UP000054567">
    <property type="component" value="Unassembled WGS sequence"/>
</dbReference>
<feature type="signal peptide" evidence="2">
    <location>
        <begin position="1"/>
        <end position="27"/>
    </location>
</feature>
<feature type="compositionally biased region" description="Polar residues" evidence="1">
    <location>
        <begin position="43"/>
        <end position="53"/>
    </location>
</feature>